<name>A0A7K3WQ14_9FLAO</name>
<dbReference type="EMBL" id="JAAGVY010000015">
    <property type="protein sequence ID" value="NEN23750.1"/>
    <property type="molecule type" value="Genomic_DNA"/>
</dbReference>
<dbReference type="GO" id="GO:0008113">
    <property type="term" value="F:peptide-methionine (S)-S-oxide reductase activity"/>
    <property type="evidence" value="ECO:0007669"/>
    <property type="project" value="UniProtKB-EC"/>
</dbReference>
<dbReference type="PANTHER" id="PTHR43774:SF1">
    <property type="entry name" value="PEPTIDE METHIONINE SULFOXIDE REDUCTASE MSRA 2"/>
    <property type="match status" value="1"/>
</dbReference>
<feature type="domain" description="Peptide methionine sulphoxide reductase MsrA" evidence="5">
    <location>
        <begin position="7"/>
        <end position="141"/>
    </location>
</feature>
<dbReference type="SUPFAM" id="SSF55068">
    <property type="entry name" value="Peptide methionine sulfoxide reductase"/>
    <property type="match status" value="1"/>
</dbReference>
<gene>
    <name evidence="6" type="ORF">G3O08_09580</name>
</gene>
<dbReference type="AlphaFoldDB" id="A0A7K3WQ14"/>
<dbReference type="PANTHER" id="PTHR43774">
    <property type="entry name" value="PEPTIDE METHIONINE SULFOXIDE REDUCTASE"/>
    <property type="match status" value="1"/>
</dbReference>
<proteinExistence type="predicted"/>
<comment type="catalytic activity">
    <reaction evidence="4">
        <text>[thioredoxin]-disulfide + L-methionine + H2O = L-methionine (S)-S-oxide + [thioredoxin]-dithiol</text>
        <dbReference type="Rhea" id="RHEA:19993"/>
        <dbReference type="Rhea" id="RHEA-COMP:10698"/>
        <dbReference type="Rhea" id="RHEA-COMP:10700"/>
        <dbReference type="ChEBI" id="CHEBI:15377"/>
        <dbReference type="ChEBI" id="CHEBI:29950"/>
        <dbReference type="ChEBI" id="CHEBI:50058"/>
        <dbReference type="ChEBI" id="CHEBI:57844"/>
        <dbReference type="ChEBI" id="CHEBI:58772"/>
        <dbReference type="EC" id="1.8.4.11"/>
    </reaction>
</comment>
<comment type="catalytic activity">
    <reaction evidence="3">
        <text>L-methionyl-[protein] + [thioredoxin]-disulfide + H2O = L-methionyl-(S)-S-oxide-[protein] + [thioredoxin]-dithiol</text>
        <dbReference type="Rhea" id="RHEA:14217"/>
        <dbReference type="Rhea" id="RHEA-COMP:10698"/>
        <dbReference type="Rhea" id="RHEA-COMP:10700"/>
        <dbReference type="Rhea" id="RHEA-COMP:12313"/>
        <dbReference type="Rhea" id="RHEA-COMP:12315"/>
        <dbReference type="ChEBI" id="CHEBI:15377"/>
        <dbReference type="ChEBI" id="CHEBI:16044"/>
        <dbReference type="ChEBI" id="CHEBI:29950"/>
        <dbReference type="ChEBI" id="CHEBI:44120"/>
        <dbReference type="ChEBI" id="CHEBI:50058"/>
        <dbReference type="EC" id="1.8.4.11"/>
    </reaction>
</comment>
<organism evidence="6 7">
    <name type="scientific">Cryomorpha ignava</name>
    <dbReference type="NCBI Taxonomy" id="101383"/>
    <lineage>
        <taxon>Bacteria</taxon>
        <taxon>Pseudomonadati</taxon>
        <taxon>Bacteroidota</taxon>
        <taxon>Flavobacteriia</taxon>
        <taxon>Flavobacteriales</taxon>
        <taxon>Cryomorphaceae</taxon>
        <taxon>Cryomorpha</taxon>
    </lineage>
</organism>
<dbReference type="InterPro" id="IPR002569">
    <property type="entry name" value="Met_Sox_Rdtase_MsrA_dom"/>
</dbReference>
<accession>A0A7K3WQ14</accession>
<sequence length="176" mass="20276">MSPLLNIGLGGGCHWCTEGVFASLKGIEKVDQGWISATDLPEKLSEAIIIHFNPEIISLHDILEIHLLTHSSSSSHRMRQKYRSAVYVFGEDQYAKAGRILSHFGEMRHEKLVTELLYFHTFKKNIPEFTDYFFTRPDALFCKRYIHPKLTLLNEKFGGHLNLKKLKKHGIQIPEK</sequence>
<dbReference type="Gene3D" id="3.30.1060.10">
    <property type="entry name" value="Peptide methionine sulphoxide reductase MsrA"/>
    <property type="match status" value="1"/>
</dbReference>
<evidence type="ECO:0000259" key="5">
    <source>
        <dbReference type="Pfam" id="PF01625"/>
    </source>
</evidence>
<dbReference type="InterPro" id="IPR036509">
    <property type="entry name" value="Met_Sox_Rdtase_MsrA_sf"/>
</dbReference>
<keyword evidence="7" id="KW-1185">Reference proteome</keyword>
<evidence type="ECO:0000313" key="7">
    <source>
        <dbReference type="Proteomes" id="UP000486602"/>
    </source>
</evidence>
<dbReference type="Pfam" id="PF01625">
    <property type="entry name" value="PMSR"/>
    <property type="match status" value="1"/>
</dbReference>
<dbReference type="Proteomes" id="UP000486602">
    <property type="component" value="Unassembled WGS sequence"/>
</dbReference>
<reference evidence="6 7" key="1">
    <citation type="submission" date="2020-02" db="EMBL/GenBank/DDBJ databases">
        <title>Out from the shadows clarifying the taxonomy of the family Cryomorphaceae and related taxa by utilizing the GTDB taxonomic framework.</title>
        <authorList>
            <person name="Bowman J.P."/>
        </authorList>
    </citation>
    <scope>NUCLEOTIDE SEQUENCE [LARGE SCALE GENOMIC DNA]</scope>
    <source>
        <strain evidence="6 7">QSSC 1-22</strain>
    </source>
</reference>
<evidence type="ECO:0000256" key="3">
    <source>
        <dbReference type="ARBA" id="ARBA00047806"/>
    </source>
</evidence>
<comment type="caution">
    <text evidence="6">The sequence shown here is derived from an EMBL/GenBank/DDBJ whole genome shotgun (WGS) entry which is preliminary data.</text>
</comment>
<evidence type="ECO:0000256" key="2">
    <source>
        <dbReference type="ARBA" id="ARBA00023002"/>
    </source>
</evidence>
<keyword evidence="2" id="KW-0560">Oxidoreductase</keyword>
<dbReference type="RefSeq" id="WP_163285146.1">
    <property type="nucleotide sequence ID" value="NZ_JAAGVY010000015.1"/>
</dbReference>
<evidence type="ECO:0000256" key="1">
    <source>
        <dbReference type="ARBA" id="ARBA00012502"/>
    </source>
</evidence>
<evidence type="ECO:0000313" key="6">
    <source>
        <dbReference type="EMBL" id="NEN23750.1"/>
    </source>
</evidence>
<protein>
    <recommendedName>
        <fullName evidence="1">peptide-methionine (S)-S-oxide reductase</fullName>
        <ecNumber evidence="1">1.8.4.11</ecNumber>
    </recommendedName>
</protein>
<evidence type="ECO:0000256" key="4">
    <source>
        <dbReference type="ARBA" id="ARBA00048782"/>
    </source>
</evidence>
<dbReference type="EC" id="1.8.4.11" evidence="1"/>